<dbReference type="GeneID" id="123074246"/>
<dbReference type="Gramene" id="TraesCS3D03G0287300.1">
    <property type="protein sequence ID" value="TraesCS3D03G0287300.1.CDS"/>
    <property type="gene ID" value="TraesCS3D03G0287300"/>
</dbReference>
<dbReference type="Gramene" id="TraesCLE_scaffold_031571_01G000100.1">
    <property type="protein sequence ID" value="TraesCLE_scaffold_031571_01G000100.1"/>
    <property type="gene ID" value="TraesCLE_scaffold_031571_01G000100"/>
</dbReference>
<dbReference type="Gramene" id="TraesRN3D0100305500.1">
    <property type="protein sequence ID" value="TraesRN3D0100305500.1"/>
    <property type="gene ID" value="TraesRN3D0100305500"/>
</dbReference>
<dbReference type="OrthoDB" id="10292510at2759"/>
<keyword evidence="2" id="KW-1185">Reference proteome</keyword>
<sequence length="160" mass="18053">MAAAALGFAARKIGGHALRQTQETVVSRLSPAVELGQRQLVPRFIHTEQQQTHSRGGEKERVLKRIQRMKEELYDEMAEADEMYGRDKDPECRMNKQLLRELTDHVCRRNSGDAVWDAARSAKATGRSGGFHGHRSPYTGASCLLEEAAKRVWAAFFSKR</sequence>
<reference evidence="1" key="2">
    <citation type="submission" date="2018-10" db="UniProtKB">
        <authorList>
            <consortium name="EnsemblPlants"/>
        </authorList>
    </citation>
    <scope>IDENTIFICATION</scope>
</reference>
<dbReference type="Gramene" id="TraesLAC3D03G01781440.1">
    <property type="protein sequence ID" value="TraesLAC3D03G01781440.1"/>
    <property type="gene ID" value="TraesLAC3D03G01781440"/>
</dbReference>
<dbReference type="Gramene" id="TraesSYM3D03G01862740.1">
    <property type="protein sequence ID" value="TraesSYM3D03G01862740.1"/>
    <property type="gene ID" value="TraesSYM3D03G01862740"/>
</dbReference>
<dbReference type="Gramene" id="TraesNOR3D03G01866930.1">
    <property type="protein sequence ID" value="TraesNOR3D03G01866930.1"/>
    <property type="gene ID" value="TraesNOR3D03G01866930"/>
</dbReference>
<dbReference type="EnsemblPlants" id="TraesCS3D02G136200.1">
    <property type="protein sequence ID" value="TraesCS3D02G136200.1"/>
    <property type="gene ID" value="TraesCS3D02G136200"/>
</dbReference>
<accession>A0A3B6GNB9</accession>
<dbReference type="Gramene" id="TraesWEE_scaffold_119978_01G000100.1">
    <property type="protein sequence ID" value="TraesWEE_scaffold_119978_01G000100.1"/>
    <property type="gene ID" value="TraesWEE_scaffold_119978_01G000100"/>
</dbReference>
<evidence type="ECO:0000313" key="1">
    <source>
        <dbReference type="EnsemblPlants" id="TraesCS3D02G136200.1"/>
    </source>
</evidence>
<dbReference type="Gramene" id="TraesLDM3D03G01838380.1">
    <property type="protein sequence ID" value="TraesLDM3D03G01838380.1"/>
    <property type="gene ID" value="TraesLDM3D03G01838380"/>
</dbReference>
<protein>
    <submittedName>
        <fullName evidence="1">Uncharacterized protein</fullName>
    </submittedName>
</protein>
<dbReference type="RefSeq" id="XP_044353074.1">
    <property type="nucleotide sequence ID" value="XM_044497139.1"/>
</dbReference>
<proteinExistence type="predicted"/>
<dbReference type="Gramene" id="TraesMAC3D03G01838450.1">
    <property type="protein sequence ID" value="TraesMAC3D03G01838450.1"/>
    <property type="gene ID" value="TraesMAC3D03G01838450"/>
</dbReference>
<organism evidence="1">
    <name type="scientific">Triticum aestivum</name>
    <name type="common">Wheat</name>
    <dbReference type="NCBI Taxonomy" id="4565"/>
    <lineage>
        <taxon>Eukaryota</taxon>
        <taxon>Viridiplantae</taxon>
        <taxon>Streptophyta</taxon>
        <taxon>Embryophyta</taxon>
        <taxon>Tracheophyta</taxon>
        <taxon>Spermatophyta</taxon>
        <taxon>Magnoliopsida</taxon>
        <taxon>Liliopsida</taxon>
        <taxon>Poales</taxon>
        <taxon>Poaceae</taxon>
        <taxon>BOP clade</taxon>
        <taxon>Pooideae</taxon>
        <taxon>Triticodae</taxon>
        <taxon>Triticeae</taxon>
        <taxon>Triticinae</taxon>
        <taxon>Triticum</taxon>
    </lineage>
</organism>
<dbReference type="Gramene" id="TraesROB_scaffold_032912_01G000100.1">
    <property type="protein sequence ID" value="TraesROB_scaffold_032912_01G000100.1"/>
    <property type="gene ID" value="TraesROB_scaffold_032912_01G000100"/>
</dbReference>
<dbReference type="Gramene" id="TraesSTA3D03G01834810.1">
    <property type="protein sequence ID" value="TraesSTA3D03G01834810.1"/>
    <property type="gene ID" value="TraesSTA3D03G01834810"/>
</dbReference>
<dbReference type="AlphaFoldDB" id="A0A3B6GNB9"/>
<gene>
    <name evidence="1" type="primary">LOC123074246</name>
</gene>
<dbReference type="Gramene" id="TraesJUL3D03G01857900.1">
    <property type="protein sequence ID" value="TraesJUL3D03G01857900.1"/>
    <property type="gene ID" value="TraesJUL3D03G01857900"/>
</dbReference>
<dbReference type="Gramene" id="TraesCS3D02G136200.1">
    <property type="protein sequence ID" value="TraesCS3D02G136200.1"/>
    <property type="gene ID" value="TraesCS3D02G136200"/>
</dbReference>
<name>A0A3B6GNB9_WHEAT</name>
<dbReference type="RefSeq" id="XP_044353073.1">
    <property type="nucleotide sequence ID" value="XM_044497138.1"/>
</dbReference>
<dbReference type="Proteomes" id="UP000019116">
    <property type="component" value="Chromosome 3D"/>
</dbReference>
<reference evidence="1" key="1">
    <citation type="submission" date="2018-08" db="EMBL/GenBank/DDBJ databases">
        <authorList>
            <person name="Rossello M."/>
        </authorList>
    </citation>
    <scope>NUCLEOTIDE SEQUENCE [LARGE SCALE GENOMIC DNA]</scope>
    <source>
        <strain evidence="1">cv. Chinese Spring</strain>
    </source>
</reference>
<dbReference type="Gramene" id="TraesCAD_scaffold_038051_01G000500.1">
    <property type="protein sequence ID" value="TraesCAD_scaffold_038051_01G000500.1"/>
    <property type="gene ID" value="TraesCAD_scaffold_038051_01G000500"/>
</dbReference>
<evidence type="ECO:0000313" key="2">
    <source>
        <dbReference type="Proteomes" id="UP000019116"/>
    </source>
</evidence>